<dbReference type="Proteomes" id="UP000297149">
    <property type="component" value="Chromosome"/>
</dbReference>
<protein>
    <submittedName>
        <fullName evidence="2">GLPGLI family protein</fullName>
    </submittedName>
</protein>
<dbReference type="Pfam" id="PF09697">
    <property type="entry name" value="Porph_ging"/>
    <property type="match status" value="1"/>
</dbReference>
<feature type="chain" id="PRO_5020412922" evidence="1">
    <location>
        <begin position="19"/>
        <end position="284"/>
    </location>
</feature>
<evidence type="ECO:0000313" key="2">
    <source>
        <dbReference type="EMBL" id="QCD40986.1"/>
    </source>
</evidence>
<dbReference type="AlphaFoldDB" id="A0A4P7VZI3"/>
<reference evidence="3" key="1">
    <citation type="submission" date="2019-02" db="EMBL/GenBank/DDBJ databases">
        <title>Isolation and identification of novel species under the genus Muribaculum.</title>
        <authorList>
            <person name="Miyake S."/>
            <person name="Ding Y."/>
            <person name="Low A."/>
            <person name="Soh M."/>
            <person name="Seedorf H."/>
        </authorList>
    </citation>
    <scope>NUCLEOTIDE SEQUENCE [LARGE SCALE GENOMIC DNA]</scope>
    <source>
        <strain evidence="3">H5</strain>
    </source>
</reference>
<dbReference type="RefSeq" id="WP_136413500.1">
    <property type="nucleotide sequence ID" value="NZ_CP039396.1"/>
</dbReference>
<dbReference type="KEGG" id="ddb:E7747_00915"/>
<accession>A0A4P7VZI3</accession>
<name>A0A4P7VZI3_9BACT</name>
<feature type="signal peptide" evidence="1">
    <location>
        <begin position="1"/>
        <end position="18"/>
    </location>
</feature>
<dbReference type="EMBL" id="CP039396">
    <property type="protein sequence ID" value="QCD40986.1"/>
    <property type="molecule type" value="Genomic_DNA"/>
</dbReference>
<sequence>MKFILLICAALVAVSALKSETKPNVYLKVQYQTSSLLTNRADGEMISNSGNYVLQVAGKLSYYYDPQTYYIDSLENDPVGSQICRQAWTDAFEEFSRTGAKPFEILGKKGFLRKGAYKALKDFNFGKITVWDTAGGDKFRYDVDMEELSWEIGDSIKNVLGYECQSATADYHGRKWTAWFAPDVAVQDGPWQLCGLPGLIMEATTSDGEYGFIVTGLQKCDEALKEPFEDDKYFKSTRKSVLKAKAYSRDNRSQFISGLTGGNVNINDPKFKEKVDYIETDYAE</sequence>
<keyword evidence="1" id="KW-0732">Signal</keyword>
<evidence type="ECO:0000256" key="1">
    <source>
        <dbReference type="SAM" id="SignalP"/>
    </source>
</evidence>
<dbReference type="NCBIfam" id="TIGR01200">
    <property type="entry name" value="GLPGLI"/>
    <property type="match status" value="1"/>
</dbReference>
<proteinExistence type="predicted"/>
<evidence type="ECO:0000313" key="3">
    <source>
        <dbReference type="Proteomes" id="UP000297149"/>
    </source>
</evidence>
<organism evidence="2 3">
    <name type="scientific">Duncaniella dubosii</name>
    <dbReference type="NCBI Taxonomy" id="2518971"/>
    <lineage>
        <taxon>Bacteria</taxon>
        <taxon>Pseudomonadati</taxon>
        <taxon>Bacteroidota</taxon>
        <taxon>Bacteroidia</taxon>
        <taxon>Bacteroidales</taxon>
        <taxon>Muribaculaceae</taxon>
        <taxon>Duncaniella</taxon>
    </lineage>
</organism>
<keyword evidence="3" id="KW-1185">Reference proteome</keyword>
<dbReference type="InterPro" id="IPR005901">
    <property type="entry name" value="GLPGLI"/>
</dbReference>
<gene>
    <name evidence="2" type="ORF">E7747_00915</name>
</gene>